<dbReference type="InterPro" id="IPR037523">
    <property type="entry name" value="VOC_core"/>
</dbReference>
<dbReference type="GO" id="GO:0018577">
    <property type="term" value="F:catechol 2,3-dioxygenase activity"/>
    <property type="evidence" value="ECO:0007669"/>
    <property type="project" value="UniProtKB-EC"/>
</dbReference>
<feature type="domain" description="VOC" evidence="1">
    <location>
        <begin position="7"/>
        <end position="124"/>
    </location>
</feature>
<dbReference type="Gene3D" id="3.10.180.10">
    <property type="entry name" value="2,3-Dihydroxybiphenyl 1,2-Dioxygenase, domain 1"/>
    <property type="match status" value="2"/>
</dbReference>
<dbReference type="EMBL" id="JAFBCV010000005">
    <property type="protein sequence ID" value="MBM7838662.1"/>
    <property type="molecule type" value="Genomic_DNA"/>
</dbReference>
<dbReference type="Pfam" id="PF00903">
    <property type="entry name" value="Glyoxalase"/>
    <property type="match status" value="2"/>
</dbReference>
<evidence type="ECO:0000259" key="1">
    <source>
        <dbReference type="PROSITE" id="PS51819"/>
    </source>
</evidence>
<dbReference type="PANTHER" id="PTHR43279">
    <property type="entry name" value="CATECHOL-2,3-DIOXYGENASE"/>
    <property type="match status" value="1"/>
</dbReference>
<dbReference type="SUPFAM" id="SSF54593">
    <property type="entry name" value="Glyoxalase/Bleomycin resistance protein/Dihydroxybiphenyl dioxygenase"/>
    <property type="match status" value="2"/>
</dbReference>
<evidence type="ECO:0000313" key="3">
    <source>
        <dbReference type="Proteomes" id="UP001179280"/>
    </source>
</evidence>
<dbReference type="PANTHER" id="PTHR43279:SF1">
    <property type="entry name" value="CATECHOL-2,3-DIOXYGENASE"/>
    <property type="match status" value="1"/>
</dbReference>
<name>A0ABS2SWP6_9BACI</name>
<sequence length="284" mass="32765">MIHEDSFLGEVTLIVKNIERSLDFYTETLGFQFSMIRPGEAVLFSNTETPLLILKEDKQAIEVPPNTYLGLYHFALLYPDRQSLGAQLKKLLELNVRIGGADHSVSEAIYLNDPDGNGIELYRDRPRTEWQYDQDNHVYMDTKALDIEGLLLEATEWKGLPDGVKMGHIHFHVDNLDQIEHFYKDILGFSVMTYFGRQALFMAAGGYHHHFGFNTWASKDIQQPKPAVGLELFTLNIPDERSFQELKERLERHQQEIIKHSNHSFSLVDPSFNRMKIKLVESKA</sequence>
<reference evidence="2" key="1">
    <citation type="submission" date="2021-01" db="EMBL/GenBank/DDBJ databases">
        <title>Genomic Encyclopedia of Type Strains, Phase IV (KMG-IV): sequencing the most valuable type-strain genomes for metagenomic binning, comparative biology and taxonomic classification.</title>
        <authorList>
            <person name="Goeker M."/>
        </authorList>
    </citation>
    <scope>NUCLEOTIDE SEQUENCE</scope>
    <source>
        <strain evidence="2">DSM 21943</strain>
    </source>
</reference>
<dbReference type="PROSITE" id="PS51819">
    <property type="entry name" value="VOC"/>
    <property type="match status" value="2"/>
</dbReference>
<feature type="domain" description="VOC" evidence="1">
    <location>
        <begin position="165"/>
        <end position="284"/>
    </location>
</feature>
<keyword evidence="3" id="KW-1185">Reference proteome</keyword>
<dbReference type="Proteomes" id="UP001179280">
    <property type="component" value="Unassembled WGS sequence"/>
</dbReference>
<accession>A0ABS2SWP6</accession>
<protein>
    <submittedName>
        <fullName evidence="2">Catechol 2,3-dioxygenase</fullName>
        <ecNumber evidence="2">1.13.11.2</ecNumber>
    </submittedName>
</protein>
<dbReference type="InterPro" id="IPR004360">
    <property type="entry name" value="Glyas_Fos-R_dOase_dom"/>
</dbReference>
<evidence type="ECO:0000313" key="2">
    <source>
        <dbReference type="EMBL" id="MBM7838662.1"/>
    </source>
</evidence>
<dbReference type="InterPro" id="IPR029068">
    <property type="entry name" value="Glyas_Bleomycin-R_OHBP_Dase"/>
</dbReference>
<organism evidence="2 3">
    <name type="scientific">Shouchella xiaoxiensis</name>
    <dbReference type="NCBI Taxonomy" id="766895"/>
    <lineage>
        <taxon>Bacteria</taxon>
        <taxon>Bacillati</taxon>
        <taxon>Bacillota</taxon>
        <taxon>Bacilli</taxon>
        <taxon>Bacillales</taxon>
        <taxon>Bacillaceae</taxon>
        <taxon>Shouchella</taxon>
    </lineage>
</organism>
<proteinExistence type="predicted"/>
<dbReference type="EC" id="1.13.11.2" evidence="2"/>
<comment type="caution">
    <text evidence="2">The sequence shown here is derived from an EMBL/GenBank/DDBJ whole genome shotgun (WGS) entry which is preliminary data.</text>
</comment>
<keyword evidence="2" id="KW-0560">Oxidoreductase</keyword>
<dbReference type="RefSeq" id="WP_204465890.1">
    <property type="nucleotide sequence ID" value="NZ_JAFBCV010000005.1"/>
</dbReference>
<gene>
    <name evidence="2" type="ORF">JOC54_001921</name>
</gene>